<organism evidence="8 9">
    <name type="scientific">Mesorhizobium shonense</name>
    <dbReference type="NCBI Taxonomy" id="1209948"/>
    <lineage>
        <taxon>Bacteria</taxon>
        <taxon>Pseudomonadati</taxon>
        <taxon>Pseudomonadota</taxon>
        <taxon>Alphaproteobacteria</taxon>
        <taxon>Hyphomicrobiales</taxon>
        <taxon>Phyllobacteriaceae</taxon>
        <taxon>Mesorhizobium</taxon>
    </lineage>
</organism>
<evidence type="ECO:0000256" key="4">
    <source>
        <dbReference type="ARBA" id="ARBA00022847"/>
    </source>
</evidence>
<evidence type="ECO:0000256" key="2">
    <source>
        <dbReference type="ARBA" id="ARBA00022448"/>
    </source>
</evidence>
<evidence type="ECO:0000256" key="3">
    <source>
        <dbReference type="ARBA" id="ARBA00022692"/>
    </source>
</evidence>
<reference evidence="8 9" key="1">
    <citation type="submission" date="2024-06" db="EMBL/GenBank/DDBJ databases">
        <title>Genomic Encyclopedia of Type Strains, Phase IV (KMG-IV): sequencing the most valuable type-strain genomes for metagenomic binning, comparative biology and taxonomic classification.</title>
        <authorList>
            <person name="Goeker M."/>
        </authorList>
    </citation>
    <scope>NUCLEOTIDE SEQUENCE [LARGE SCALE GENOMIC DNA]</scope>
    <source>
        <strain evidence="8 9">DSM 29846</strain>
    </source>
</reference>
<dbReference type="RefSeq" id="WP_292367215.1">
    <property type="nucleotide sequence ID" value="NZ_JBEPLM010000013.1"/>
</dbReference>
<keyword evidence="6 7" id="KW-0472">Membrane</keyword>
<dbReference type="PANTHER" id="PTHR11706">
    <property type="entry name" value="SOLUTE CARRIER PROTEIN FAMILY 11 MEMBER"/>
    <property type="match status" value="1"/>
</dbReference>
<dbReference type="EMBL" id="JBEPLM010000013">
    <property type="protein sequence ID" value="MET3596241.1"/>
    <property type="molecule type" value="Genomic_DNA"/>
</dbReference>
<evidence type="ECO:0000256" key="7">
    <source>
        <dbReference type="SAM" id="Phobius"/>
    </source>
</evidence>
<keyword evidence="9" id="KW-1185">Reference proteome</keyword>
<evidence type="ECO:0000256" key="6">
    <source>
        <dbReference type="ARBA" id="ARBA00023136"/>
    </source>
</evidence>
<feature type="transmembrane region" description="Helical" evidence="7">
    <location>
        <begin position="256"/>
        <end position="277"/>
    </location>
</feature>
<comment type="subcellular location">
    <subcellularLocation>
        <location evidence="1">Membrane</location>
        <topology evidence="1">Multi-pass membrane protein</topology>
    </subcellularLocation>
</comment>
<evidence type="ECO:0000313" key="9">
    <source>
        <dbReference type="Proteomes" id="UP001549036"/>
    </source>
</evidence>
<feature type="transmembrane region" description="Helical" evidence="7">
    <location>
        <begin position="302"/>
        <end position="328"/>
    </location>
</feature>
<dbReference type="InterPro" id="IPR001046">
    <property type="entry name" value="NRAMP_fam"/>
</dbReference>
<evidence type="ECO:0000256" key="5">
    <source>
        <dbReference type="ARBA" id="ARBA00022989"/>
    </source>
</evidence>
<comment type="caution">
    <text evidence="8">The sequence shown here is derived from an EMBL/GenBank/DDBJ whole genome shotgun (WGS) entry which is preliminary data.</text>
</comment>
<keyword evidence="4" id="KW-0769">Symport</keyword>
<proteinExistence type="predicted"/>
<name>A0ABV2I039_9HYPH</name>
<keyword evidence="2" id="KW-0813">Transport</keyword>
<evidence type="ECO:0000256" key="1">
    <source>
        <dbReference type="ARBA" id="ARBA00004141"/>
    </source>
</evidence>
<accession>A0ABV2I039</accession>
<feature type="transmembrane region" description="Helical" evidence="7">
    <location>
        <begin position="136"/>
        <end position="154"/>
    </location>
</feature>
<dbReference type="Proteomes" id="UP001549036">
    <property type="component" value="Unassembled WGS sequence"/>
</dbReference>
<dbReference type="PANTHER" id="PTHR11706:SF33">
    <property type="entry name" value="NATURAL RESISTANCE-ASSOCIATED MACROPHAGE PROTEIN 2"/>
    <property type="match status" value="1"/>
</dbReference>
<keyword evidence="5 7" id="KW-1133">Transmembrane helix</keyword>
<gene>
    <name evidence="8" type="ORF">ABID26_005658</name>
</gene>
<feature type="transmembrane region" description="Helical" evidence="7">
    <location>
        <begin position="414"/>
        <end position="435"/>
    </location>
</feature>
<feature type="transmembrane region" description="Helical" evidence="7">
    <location>
        <begin position="58"/>
        <end position="77"/>
    </location>
</feature>
<feature type="transmembrane region" description="Helical" evidence="7">
    <location>
        <begin position="349"/>
        <end position="369"/>
    </location>
</feature>
<dbReference type="Pfam" id="PF01566">
    <property type="entry name" value="Nramp"/>
    <property type="match status" value="1"/>
</dbReference>
<feature type="transmembrane region" description="Helical" evidence="7">
    <location>
        <begin position="200"/>
        <end position="219"/>
    </location>
</feature>
<sequence>MGDIGAEVREKQTIGLARGPFQRFLRTIGPGVITGAADDDPSGIGTYSQAGAQLGFNIGWTMIFTFPLMAGIQEIAARIGRTTGRGISGNLSRHYPAELMYFVVALLFGANVINIGADLSAMAEALRLLVGGPGSLYVVGFGLASIAAIVFVDYSRYVTVLKWTTLSLFAYVVAAFMAHIPWGEALKGIFIPHVEWNGSFFTTVLAVLGTTISPYLFFWQSSQEVEEEKVDPKAKPLKWAPWQASGAFQRIRADTLVGMAFSNLIAIAIIVTTAATLHKAGVTEINSSTDAAKALEPVAGKFALMVFATGIIGTGLLAVPILAGSAAFAVGEACRWPVGLERQPKEAMAFYTTLAAAAMLGMAIIFMSIDPIRALYWSAVTNGICAVPVMVVMMQMTGRSEVMGEFPVQGWLRALGWLATSTMVLSVVGLALQWIV</sequence>
<keyword evidence="3 7" id="KW-0812">Transmembrane</keyword>
<evidence type="ECO:0000313" key="8">
    <source>
        <dbReference type="EMBL" id="MET3596241.1"/>
    </source>
</evidence>
<feature type="transmembrane region" description="Helical" evidence="7">
    <location>
        <begin position="98"/>
        <end position="116"/>
    </location>
</feature>
<protein>
    <submittedName>
        <fullName evidence="8">NRAMP (Natural resistance-associated macrophage protein)-like metal ion transporter</fullName>
    </submittedName>
</protein>
<feature type="transmembrane region" description="Helical" evidence="7">
    <location>
        <begin position="375"/>
        <end position="393"/>
    </location>
</feature>
<feature type="transmembrane region" description="Helical" evidence="7">
    <location>
        <begin position="161"/>
        <end position="180"/>
    </location>
</feature>